<dbReference type="OrthoDB" id="5124853at2"/>
<protein>
    <submittedName>
        <fullName evidence="1">Uncharacterized protein</fullName>
    </submittedName>
</protein>
<dbReference type="Proteomes" id="UP000186905">
    <property type="component" value="Unassembled WGS sequence"/>
</dbReference>
<dbReference type="EMBL" id="MJIL01000088">
    <property type="protein sequence ID" value="OLQ73151.1"/>
    <property type="molecule type" value="Genomic_DNA"/>
</dbReference>
<evidence type="ECO:0000313" key="2">
    <source>
        <dbReference type="Proteomes" id="UP000186905"/>
    </source>
</evidence>
<gene>
    <name evidence="1" type="ORF">BIT28_25335</name>
</gene>
<keyword evidence="2" id="KW-1185">Reference proteome</keyword>
<reference evidence="1 2" key="1">
    <citation type="submission" date="2016-09" db="EMBL/GenBank/DDBJ databases">
        <title>Photobacterium proteolyticum sp. nov. a protease producing bacterium isolated from ocean sediments of Laizhou Bay.</title>
        <authorList>
            <person name="Li Y."/>
        </authorList>
    </citation>
    <scope>NUCLEOTIDE SEQUENCE [LARGE SCALE GENOMIC DNA]</scope>
    <source>
        <strain evidence="1 2">13-12</strain>
    </source>
</reference>
<organism evidence="1 2">
    <name type="scientific">Photobacterium proteolyticum</name>
    <dbReference type="NCBI Taxonomy" id="1903952"/>
    <lineage>
        <taxon>Bacteria</taxon>
        <taxon>Pseudomonadati</taxon>
        <taxon>Pseudomonadota</taxon>
        <taxon>Gammaproteobacteria</taxon>
        <taxon>Vibrionales</taxon>
        <taxon>Vibrionaceae</taxon>
        <taxon>Photobacterium</taxon>
    </lineage>
</organism>
<accession>A0A1Q9GFD8</accession>
<name>A0A1Q9GFD8_9GAMM</name>
<proteinExistence type="predicted"/>
<sequence>MAKENIVRVRIDDVLDNKLKSLCTMDGESPSSVVRKLIRLYVDNHPMTDKLWDVSFEVTNLPETNEHAWYSYILRVELNGDLSLLESDELTFLLPEFFEDNGYEPYRVDSAYYHRKAFPNCTGKKGRFLGAKLTKGKWKGAIFIYRDSLLDTPDICFEEIKKNMKANILSGLSKHLISITQGKLDDSILGDILANKLVRDVSFIDDQDES</sequence>
<dbReference type="AlphaFoldDB" id="A0A1Q9GFD8"/>
<dbReference type="RefSeq" id="WP_075766617.1">
    <property type="nucleotide sequence ID" value="NZ_MJIL01000088.1"/>
</dbReference>
<comment type="caution">
    <text evidence="1">The sequence shown here is derived from an EMBL/GenBank/DDBJ whole genome shotgun (WGS) entry which is preliminary data.</text>
</comment>
<evidence type="ECO:0000313" key="1">
    <source>
        <dbReference type="EMBL" id="OLQ73151.1"/>
    </source>
</evidence>